<organism evidence="6 7">
    <name type="scientific">Candidatus Thalassospirochaeta sargassi</name>
    <dbReference type="NCBI Taxonomy" id="3119039"/>
    <lineage>
        <taxon>Bacteria</taxon>
        <taxon>Pseudomonadati</taxon>
        <taxon>Spirochaetota</taxon>
        <taxon>Spirochaetia</taxon>
        <taxon>Spirochaetales</taxon>
        <taxon>Spirochaetaceae</taxon>
        <taxon>Candidatus Thalassospirochaeta</taxon>
    </lineage>
</organism>
<gene>
    <name evidence="6" type="ORF">PQJ61_13945</name>
</gene>
<dbReference type="InterPro" id="IPR018485">
    <property type="entry name" value="FGGY_C"/>
</dbReference>
<comment type="similarity">
    <text evidence="1">Belongs to the FGGY kinase family.</text>
</comment>
<feature type="domain" description="Carbohydrate kinase FGGY C-terminal" evidence="5">
    <location>
        <begin position="258"/>
        <end position="454"/>
    </location>
</feature>
<dbReference type="GO" id="GO:0005975">
    <property type="term" value="P:carbohydrate metabolic process"/>
    <property type="evidence" value="ECO:0007669"/>
    <property type="project" value="InterPro"/>
</dbReference>
<evidence type="ECO:0000256" key="2">
    <source>
        <dbReference type="ARBA" id="ARBA00022679"/>
    </source>
</evidence>
<dbReference type="EMBL" id="JAQQAL010000035">
    <property type="protein sequence ID" value="MDC7227863.1"/>
    <property type="molecule type" value="Genomic_DNA"/>
</dbReference>
<dbReference type="InterPro" id="IPR018484">
    <property type="entry name" value="FGGY_N"/>
</dbReference>
<dbReference type="Pfam" id="PF00370">
    <property type="entry name" value="FGGY_N"/>
    <property type="match status" value="1"/>
</dbReference>
<keyword evidence="2" id="KW-0808">Transferase</keyword>
<dbReference type="InterPro" id="IPR043129">
    <property type="entry name" value="ATPase_NBD"/>
</dbReference>
<proteinExistence type="inferred from homology"/>
<sequence>MGTYLAGIDIGTTGSKGMVFDINGNVLGTAYYEYPCTYPKPGWVEQDPDLLVESAMQAMNDAIGKSGIAASEIRSVSLSAQRCCAIFLDENENLLRPMISWQDNRTPEEVDEIAAAIDPAEYYKKTGYPNSTTWLLSKMMWVRKNEPETWGKTARIVQMHDYFLRALGVDDYYVDHNDAGYFGVYNNVDHIWDDELLRMFDIPSEILPIPEKSGTLVGKVTEDAAGRSGLVEGTPISVGAGDQSAGSVGAGIVRKGMLSISMGTAGAVTAYLDTPFRDPNCANIATAHPINGCWLMEGYQAAAAGVYRWFRDELGAAEVLEAEKAGKDFFVLMNEKVEKVPAGANGLLMMPYFASAGTPRYNPSARGAIIGLTFAHTRYDMARAFMEGITMDMRDMLNAMSESGVAVKQGRILGGPTKSDIWNQIQADIYGIPVDTLKVGDATVLGAAILGGVGAGIFSSIEEGADSMVALDKRYEPDMQIHEVYNKLYDIYCRAYDGLDEKEVYTMISEMQA</sequence>
<evidence type="ECO:0000313" key="7">
    <source>
        <dbReference type="Proteomes" id="UP001221217"/>
    </source>
</evidence>
<protein>
    <submittedName>
        <fullName evidence="6">FGGY family carbohydrate kinase</fullName>
    </submittedName>
</protein>
<accession>A0AAJ1IEI8</accession>
<dbReference type="SUPFAM" id="SSF53067">
    <property type="entry name" value="Actin-like ATPase domain"/>
    <property type="match status" value="2"/>
</dbReference>
<name>A0AAJ1IEI8_9SPIO</name>
<dbReference type="InterPro" id="IPR000577">
    <property type="entry name" value="Carb_kinase_FGGY"/>
</dbReference>
<dbReference type="AlphaFoldDB" id="A0AAJ1IEI8"/>
<evidence type="ECO:0000256" key="3">
    <source>
        <dbReference type="ARBA" id="ARBA00022777"/>
    </source>
</evidence>
<dbReference type="InterPro" id="IPR050406">
    <property type="entry name" value="FGGY_Carb_Kinase"/>
</dbReference>
<dbReference type="Pfam" id="PF02782">
    <property type="entry name" value="FGGY_C"/>
    <property type="match status" value="1"/>
</dbReference>
<evidence type="ECO:0000259" key="5">
    <source>
        <dbReference type="Pfam" id="PF02782"/>
    </source>
</evidence>
<evidence type="ECO:0000256" key="1">
    <source>
        <dbReference type="ARBA" id="ARBA00009156"/>
    </source>
</evidence>
<evidence type="ECO:0000313" key="6">
    <source>
        <dbReference type="EMBL" id="MDC7227863.1"/>
    </source>
</evidence>
<keyword evidence="3 6" id="KW-0418">Kinase</keyword>
<dbReference type="PIRSF" id="PIRSF000538">
    <property type="entry name" value="GlpK"/>
    <property type="match status" value="1"/>
</dbReference>
<dbReference type="Gene3D" id="3.30.420.40">
    <property type="match status" value="2"/>
</dbReference>
<dbReference type="GO" id="GO:0016301">
    <property type="term" value="F:kinase activity"/>
    <property type="evidence" value="ECO:0007669"/>
    <property type="project" value="UniProtKB-KW"/>
</dbReference>
<dbReference type="CDD" id="cd07779">
    <property type="entry name" value="ASKHA_NBD_FGGY_YgcE-like"/>
    <property type="match status" value="1"/>
</dbReference>
<dbReference type="Proteomes" id="UP001221217">
    <property type="component" value="Unassembled WGS sequence"/>
</dbReference>
<reference evidence="6 7" key="1">
    <citation type="submission" date="2022-12" db="EMBL/GenBank/DDBJ databases">
        <title>Metagenome assembled genome from gulf of manar.</title>
        <authorList>
            <person name="Kohli P."/>
            <person name="Pk S."/>
            <person name="Venkata Ramana C."/>
            <person name="Sasikala C."/>
        </authorList>
    </citation>
    <scope>NUCLEOTIDE SEQUENCE [LARGE SCALE GENOMIC DNA]</scope>
    <source>
        <strain evidence="6">JB008</strain>
    </source>
</reference>
<dbReference type="PANTHER" id="PTHR43095">
    <property type="entry name" value="SUGAR KINASE"/>
    <property type="match status" value="1"/>
</dbReference>
<feature type="domain" description="Carbohydrate kinase FGGY N-terminal" evidence="4">
    <location>
        <begin position="4"/>
        <end position="249"/>
    </location>
</feature>
<evidence type="ECO:0000259" key="4">
    <source>
        <dbReference type="Pfam" id="PF00370"/>
    </source>
</evidence>
<comment type="caution">
    <text evidence="6">The sequence shown here is derived from an EMBL/GenBank/DDBJ whole genome shotgun (WGS) entry which is preliminary data.</text>
</comment>